<reference evidence="3" key="1">
    <citation type="submission" date="2021-03" db="EMBL/GenBank/DDBJ databases">
        <authorList>
            <person name="Bekaert M."/>
        </authorList>
    </citation>
    <scope>NUCLEOTIDE SEQUENCE</scope>
</reference>
<dbReference type="InterPro" id="IPR011042">
    <property type="entry name" value="6-blade_b-propeller_TolB-like"/>
</dbReference>
<name>A0A8S3PZN8_MYTED</name>
<protein>
    <submittedName>
        <fullName evidence="3">TRIM2_3</fullName>
    </submittedName>
</protein>
<dbReference type="PROSITE" id="PS51125">
    <property type="entry name" value="NHL"/>
    <property type="match status" value="1"/>
</dbReference>
<dbReference type="Proteomes" id="UP000683360">
    <property type="component" value="Unassembled WGS sequence"/>
</dbReference>
<comment type="caution">
    <text evidence="3">The sequence shown here is derived from an EMBL/GenBank/DDBJ whole genome shotgun (WGS) entry which is preliminary data.</text>
</comment>
<accession>A0A8S3PZN8</accession>
<sequence length="207" mass="23269">MDGRILVVEWYGKVYQLTSDGKLDKQLKIPGEASNVTQINQDTIAINYPNSPCWGLSFSNNSLAVSLFTGEIRIIDLEGNILRSIVKGCDSTRDFLVYCNDRVIYSDRYGKAVYCINASGQQIWQYTQDLEGPKGLCTDNYGNIIVADYESDRIIVISKDGQNSKVLINKEDGLENPHRICFNRNASSCFTCHSWGSYLAEFDITYG</sequence>
<organism evidence="3 4">
    <name type="scientific">Mytilus edulis</name>
    <name type="common">Blue mussel</name>
    <dbReference type="NCBI Taxonomy" id="6550"/>
    <lineage>
        <taxon>Eukaryota</taxon>
        <taxon>Metazoa</taxon>
        <taxon>Spiralia</taxon>
        <taxon>Lophotrochozoa</taxon>
        <taxon>Mollusca</taxon>
        <taxon>Bivalvia</taxon>
        <taxon>Autobranchia</taxon>
        <taxon>Pteriomorphia</taxon>
        <taxon>Mytilida</taxon>
        <taxon>Mytiloidea</taxon>
        <taxon>Mytilidae</taxon>
        <taxon>Mytilinae</taxon>
        <taxon>Mytilus</taxon>
    </lineage>
</organism>
<evidence type="ECO:0000256" key="2">
    <source>
        <dbReference type="PROSITE-ProRule" id="PRU00504"/>
    </source>
</evidence>
<dbReference type="EMBL" id="CAJPWZ010000277">
    <property type="protein sequence ID" value="CAG2188911.1"/>
    <property type="molecule type" value="Genomic_DNA"/>
</dbReference>
<evidence type="ECO:0000313" key="4">
    <source>
        <dbReference type="Proteomes" id="UP000683360"/>
    </source>
</evidence>
<proteinExistence type="predicted"/>
<keyword evidence="1" id="KW-0677">Repeat</keyword>
<dbReference type="AlphaFoldDB" id="A0A8S3PZN8"/>
<keyword evidence="4" id="KW-1185">Reference proteome</keyword>
<evidence type="ECO:0000313" key="3">
    <source>
        <dbReference type="EMBL" id="CAG2188911.1"/>
    </source>
</evidence>
<evidence type="ECO:0000256" key="1">
    <source>
        <dbReference type="ARBA" id="ARBA00022737"/>
    </source>
</evidence>
<dbReference type="InterPro" id="IPR001258">
    <property type="entry name" value="NHL_repeat"/>
</dbReference>
<dbReference type="OrthoDB" id="1616686at2759"/>
<dbReference type="SUPFAM" id="SSF63825">
    <property type="entry name" value="YWTD domain"/>
    <property type="match status" value="1"/>
</dbReference>
<feature type="repeat" description="NHL" evidence="2">
    <location>
        <begin position="129"/>
        <end position="160"/>
    </location>
</feature>
<gene>
    <name evidence="3" type="ORF">MEDL_4293</name>
</gene>
<dbReference type="Gene3D" id="2.120.10.30">
    <property type="entry name" value="TolB, C-terminal domain"/>
    <property type="match status" value="1"/>
</dbReference>